<accession>A0A9D4JBM9</accession>
<gene>
    <name evidence="2" type="ORF">DPMN_135414</name>
</gene>
<comment type="caution">
    <text evidence="2">The sequence shown here is derived from an EMBL/GenBank/DDBJ whole genome shotgun (WGS) entry which is preliminary data.</text>
</comment>
<evidence type="ECO:0000313" key="2">
    <source>
        <dbReference type="EMBL" id="KAH3807081.1"/>
    </source>
</evidence>
<evidence type="ECO:0000313" key="3">
    <source>
        <dbReference type="Proteomes" id="UP000828390"/>
    </source>
</evidence>
<organism evidence="2 3">
    <name type="scientific">Dreissena polymorpha</name>
    <name type="common">Zebra mussel</name>
    <name type="synonym">Mytilus polymorpha</name>
    <dbReference type="NCBI Taxonomy" id="45954"/>
    <lineage>
        <taxon>Eukaryota</taxon>
        <taxon>Metazoa</taxon>
        <taxon>Spiralia</taxon>
        <taxon>Lophotrochozoa</taxon>
        <taxon>Mollusca</taxon>
        <taxon>Bivalvia</taxon>
        <taxon>Autobranchia</taxon>
        <taxon>Heteroconchia</taxon>
        <taxon>Euheterodonta</taxon>
        <taxon>Imparidentia</taxon>
        <taxon>Neoheterodontei</taxon>
        <taxon>Myida</taxon>
        <taxon>Dreissenoidea</taxon>
        <taxon>Dreissenidae</taxon>
        <taxon>Dreissena</taxon>
    </lineage>
</organism>
<feature type="region of interest" description="Disordered" evidence="1">
    <location>
        <begin position="97"/>
        <end position="118"/>
    </location>
</feature>
<sequence length="118" mass="13571">MRRSSSCKKSLLLYKLADSLMLVQPKYSGHRRKTRLVSTRIRSKPFEQRQSCQRRVVPRAVLQRTVTRTDEAFLGVGVTVTDSVVLSTQDMFQSFTNRKFPKRQPREDSYAADSNSGN</sequence>
<dbReference type="Proteomes" id="UP000828390">
    <property type="component" value="Unassembled WGS sequence"/>
</dbReference>
<keyword evidence="3" id="KW-1185">Reference proteome</keyword>
<name>A0A9D4JBM9_DREPO</name>
<reference evidence="2" key="1">
    <citation type="journal article" date="2019" name="bioRxiv">
        <title>The Genome of the Zebra Mussel, Dreissena polymorpha: A Resource for Invasive Species Research.</title>
        <authorList>
            <person name="McCartney M.A."/>
            <person name="Auch B."/>
            <person name="Kono T."/>
            <person name="Mallez S."/>
            <person name="Zhang Y."/>
            <person name="Obille A."/>
            <person name="Becker A."/>
            <person name="Abrahante J.E."/>
            <person name="Garbe J."/>
            <person name="Badalamenti J.P."/>
            <person name="Herman A."/>
            <person name="Mangelson H."/>
            <person name="Liachko I."/>
            <person name="Sullivan S."/>
            <person name="Sone E.D."/>
            <person name="Koren S."/>
            <person name="Silverstein K.A.T."/>
            <person name="Beckman K.B."/>
            <person name="Gohl D.M."/>
        </authorList>
    </citation>
    <scope>NUCLEOTIDE SEQUENCE</scope>
    <source>
        <strain evidence="2">Duluth1</strain>
        <tissue evidence="2">Whole animal</tissue>
    </source>
</reference>
<dbReference type="EMBL" id="JAIWYP010000006">
    <property type="protein sequence ID" value="KAH3807081.1"/>
    <property type="molecule type" value="Genomic_DNA"/>
</dbReference>
<reference evidence="2" key="2">
    <citation type="submission" date="2020-11" db="EMBL/GenBank/DDBJ databases">
        <authorList>
            <person name="McCartney M.A."/>
            <person name="Auch B."/>
            <person name="Kono T."/>
            <person name="Mallez S."/>
            <person name="Becker A."/>
            <person name="Gohl D.M."/>
            <person name="Silverstein K.A.T."/>
            <person name="Koren S."/>
            <person name="Bechman K.B."/>
            <person name="Herman A."/>
            <person name="Abrahante J.E."/>
            <person name="Garbe J."/>
        </authorList>
    </citation>
    <scope>NUCLEOTIDE SEQUENCE</scope>
    <source>
        <strain evidence="2">Duluth1</strain>
        <tissue evidence="2">Whole animal</tissue>
    </source>
</reference>
<evidence type="ECO:0000256" key="1">
    <source>
        <dbReference type="SAM" id="MobiDB-lite"/>
    </source>
</evidence>
<proteinExistence type="predicted"/>
<dbReference type="AlphaFoldDB" id="A0A9D4JBM9"/>
<protein>
    <submittedName>
        <fullName evidence="2">Uncharacterized protein</fullName>
    </submittedName>
</protein>